<name>A0A6J7NXI7_9ZZZZ</name>
<sequence length="200" mass="22414">MIPSGVGLPRGGHLRDRQQRHDHEDDVRPQSGTGHGESDSAEHHCDGDDEHDPSRPLWGEVRDELFEDRAAVEWQDRDQVEQSDGRPGPQHGDRHIVADLRPSPTTVGPDVGERSDRDLRRRSGERDARPLPARERSGGSERRIAGHEVEGDLRLGARGPCGEGMAEFVQQGEQRDERSQPNTACSRIHQDDQDEQDQEP</sequence>
<evidence type="ECO:0000256" key="1">
    <source>
        <dbReference type="SAM" id="MobiDB-lite"/>
    </source>
</evidence>
<feature type="compositionally biased region" description="Basic and acidic residues" evidence="1">
    <location>
        <begin position="13"/>
        <end position="28"/>
    </location>
</feature>
<protein>
    <submittedName>
        <fullName evidence="2">Unannotated protein</fullName>
    </submittedName>
</protein>
<feature type="region of interest" description="Disordered" evidence="1">
    <location>
        <begin position="1"/>
        <end position="200"/>
    </location>
</feature>
<accession>A0A6J7NXI7</accession>
<gene>
    <name evidence="2" type="ORF">UFOPK3931_01918</name>
</gene>
<dbReference type="EMBL" id="CAFBOL010000054">
    <property type="protein sequence ID" value="CAB4997761.1"/>
    <property type="molecule type" value="Genomic_DNA"/>
</dbReference>
<reference evidence="2" key="1">
    <citation type="submission" date="2020-05" db="EMBL/GenBank/DDBJ databases">
        <authorList>
            <person name="Chiriac C."/>
            <person name="Salcher M."/>
            <person name="Ghai R."/>
            <person name="Kavagutti S V."/>
        </authorList>
    </citation>
    <scope>NUCLEOTIDE SEQUENCE</scope>
</reference>
<feature type="compositionally biased region" description="Basic and acidic residues" evidence="1">
    <location>
        <begin position="60"/>
        <end position="84"/>
    </location>
</feature>
<feature type="compositionally biased region" description="Basic and acidic residues" evidence="1">
    <location>
        <begin position="36"/>
        <end position="46"/>
    </location>
</feature>
<evidence type="ECO:0000313" key="2">
    <source>
        <dbReference type="EMBL" id="CAB4997761.1"/>
    </source>
</evidence>
<organism evidence="2">
    <name type="scientific">freshwater metagenome</name>
    <dbReference type="NCBI Taxonomy" id="449393"/>
    <lineage>
        <taxon>unclassified sequences</taxon>
        <taxon>metagenomes</taxon>
        <taxon>ecological metagenomes</taxon>
    </lineage>
</organism>
<feature type="compositionally biased region" description="Basic and acidic residues" evidence="1">
    <location>
        <begin position="111"/>
        <end position="155"/>
    </location>
</feature>
<proteinExistence type="predicted"/>
<dbReference type="AlphaFoldDB" id="A0A6J7NXI7"/>